<protein>
    <submittedName>
        <fullName evidence="3">Uncharacterized protein</fullName>
    </submittedName>
</protein>
<keyword evidence="2" id="KW-1133">Transmembrane helix</keyword>
<dbReference type="EMBL" id="RHPJ01000003">
    <property type="protein sequence ID" value="TGO04597.1"/>
    <property type="molecule type" value="Genomic_DNA"/>
</dbReference>
<evidence type="ECO:0000313" key="4">
    <source>
        <dbReference type="Proteomes" id="UP000297318"/>
    </source>
</evidence>
<dbReference type="AlphaFoldDB" id="A0A4Z1E4C4"/>
<evidence type="ECO:0000256" key="1">
    <source>
        <dbReference type="SAM" id="MobiDB-lite"/>
    </source>
</evidence>
<organism evidence="3 4">
    <name type="scientific">Serinibacter arcticus</name>
    <dbReference type="NCBI Taxonomy" id="1655435"/>
    <lineage>
        <taxon>Bacteria</taxon>
        <taxon>Bacillati</taxon>
        <taxon>Actinomycetota</taxon>
        <taxon>Actinomycetes</taxon>
        <taxon>Micrococcales</taxon>
        <taxon>Beutenbergiaceae</taxon>
        <taxon>Serinibacter</taxon>
    </lineage>
</organism>
<feature type="region of interest" description="Disordered" evidence="1">
    <location>
        <begin position="60"/>
        <end position="84"/>
    </location>
</feature>
<reference evidence="3 4" key="1">
    <citation type="submission" date="2018-11" db="EMBL/GenBank/DDBJ databases">
        <title>Complete genome sequencing of the Actinobacteria Serinibacter sp. K3-2.</title>
        <authorList>
            <person name="Rakitin A.L."/>
            <person name="Beletsky A.V."/>
            <person name="Mardanov A.V."/>
            <person name="Ravin N.V."/>
            <person name="Gromova A.S."/>
            <person name="Filippova S.N."/>
            <person name="Gal'Chenko V.F."/>
        </authorList>
    </citation>
    <scope>NUCLEOTIDE SEQUENCE [LARGE SCALE GENOMIC DNA]</scope>
    <source>
        <strain evidence="3 4">K3-2</strain>
    </source>
</reference>
<feature type="transmembrane region" description="Helical" evidence="2">
    <location>
        <begin position="9"/>
        <end position="30"/>
    </location>
</feature>
<evidence type="ECO:0000256" key="2">
    <source>
        <dbReference type="SAM" id="Phobius"/>
    </source>
</evidence>
<comment type="caution">
    <text evidence="3">The sequence shown here is derived from an EMBL/GenBank/DDBJ whole genome shotgun (WGS) entry which is preliminary data.</text>
</comment>
<proteinExistence type="predicted"/>
<accession>A0A4Z1E4C4</accession>
<feature type="compositionally biased region" description="Basic residues" evidence="1">
    <location>
        <begin position="74"/>
        <end position="84"/>
    </location>
</feature>
<keyword evidence="4" id="KW-1185">Reference proteome</keyword>
<keyword evidence="2" id="KW-0472">Membrane</keyword>
<feature type="transmembrane region" description="Helical" evidence="2">
    <location>
        <begin position="36"/>
        <end position="55"/>
    </location>
</feature>
<dbReference type="Proteomes" id="UP000297318">
    <property type="component" value="Unassembled WGS sequence"/>
</dbReference>
<sequence>MRVAGPPSWVLAFGVIFLALGVLRLTLLGGGSWEPALGLSQIGIGLLWLAGWLRMRQLSRRPTRGPEPHVPPHPARHSTRAPRQ</sequence>
<gene>
    <name evidence="3" type="ORF">SERN_2190</name>
</gene>
<name>A0A4Z1E4C4_9MICO</name>
<keyword evidence="2" id="KW-0812">Transmembrane</keyword>
<dbReference type="RefSeq" id="WP_135850168.1">
    <property type="nucleotide sequence ID" value="NZ_RHPJ01000003.1"/>
</dbReference>
<evidence type="ECO:0000313" key="3">
    <source>
        <dbReference type="EMBL" id="TGO04597.1"/>
    </source>
</evidence>